<protein>
    <submittedName>
        <fullName evidence="2">Uncharacterized protein</fullName>
    </submittedName>
</protein>
<reference evidence="2" key="2">
    <citation type="submission" date="2025-08" db="UniProtKB">
        <authorList>
            <consortium name="RefSeq"/>
        </authorList>
    </citation>
    <scope>IDENTIFICATION</scope>
    <source>
        <tissue evidence="2">Tongue muscle</tissue>
    </source>
</reference>
<dbReference type="RefSeq" id="XP_070329856.1">
    <property type="nucleotide sequence ID" value="XM_070473755.1"/>
</dbReference>
<reference evidence="1" key="1">
    <citation type="journal article" date="2022" name="J. Hered.">
        <title>A De Novo Chromosome-Level Genome Assembly of the White-Tailed Deer, Odocoileus Virginianus.</title>
        <authorList>
            <person name="London E.W."/>
            <person name="Roca A.L."/>
            <person name="Novakofski J.E."/>
            <person name="Mateus-Pinilla N.E."/>
        </authorList>
    </citation>
    <scope>NUCLEOTIDE SEQUENCE [LARGE SCALE GENOMIC DNA]</scope>
</reference>
<evidence type="ECO:0000313" key="2">
    <source>
        <dbReference type="RefSeq" id="XP_070329856.1"/>
    </source>
</evidence>
<name>A0ABM4IPV8_ODOVR</name>
<dbReference type="GeneID" id="110144698"/>
<accession>A0ABM4IPV8</accession>
<keyword evidence="1" id="KW-1185">Reference proteome</keyword>
<evidence type="ECO:0000313" key="1">
    <source>
        <dbReference type="Proteomes" id="UP001652640"/>
    </source>
</evidence>
<dbReference type="Proteomes" id="UP001652640">
    <property type="component" value="Chromosome 11"/>
</dbReference>
<sequence>MGNLDCCPGGYFAQKARRNIHQGSKTSTSSWVKRVRCWSQNKMHPITDPVEVPQEDLVEERPQGWNEEQELSTLKVHGTAKEIASYTNIYIPLLRYIQNDEGFTEDLPVNPACDRTEGTGCFSKDASPRRPEETLLSGSRASTSSWVSRVRCWTRNKVHLKTDPLAEPPEDQLEEVSNSKLEEEAMTTAVACKATYEHASHENPGVKRHQAWAKGQPLSTRKVGSPVFICDKTVASFLYFFIQ</sequence>
<gene>
    <name evidence="2" type="primary">LOC110144698</name>
</gene>
<proteinExistence type="predicted"/>
<organism evidence="1 2">
    <name type="scientific">Odocoileus virginianus</name>
    <name type="common">White-tailed deer</name>
    <dbReference type="NCBI Taxonomy" id="9874"/>
    <lineage>
        <taxon>Eukaryota</taxon>
        <taxon>Metazoa</taxon>
        <taxon>Chordata</taxon>
        <taxon>Craniata</taxon>
        <taxon>Vertebrata</taxon>
        <taxon>Euteleostomi</taxon>
        <taxon>Mammalia</taxon>
        <taxon>Eutheria</taxon>
        <taxon>Laurasiatheria</taxon>
        <taxon>Artiodactyla</taxon>
        <taxon>Ruminantia</taxon>
        <taxon>Pecora</taxon>
        <taxon>Cervidae</taxon>
        <taxon>Odocoileinae</taxon>
        <taxon>Odocoileus</taxon>
    </lineage>
</organism>